<gene>
    <name evidence="1" type="ORF">DEAC_c05040</name>
</gene>
<comment type="caution">
    <text evidence="1">The sequence shown here is derived from an EMBL/GenBank/DDBJ whole genome shotgun (WGS) entry which is preliminary data.</text>
</comment>
<keyword evidence="2" id="KW-1185">Reference proteome</keyword>
<name>A0A0J1FVF9_9FIRM</name>
<proteinExistence type="predicted"/>
<protein>
    <submittedName>
        <fullName evidence="1">Uncharacterized protein</fullName>
    </submittedName>
</protein>
<accession>A0A0J1FVF9</accession>
<sequence length="59" mass="7094">MREWKDLTKDEKEIISAMRMQGITPEDLIQRMRNSGRMDEHALEELRKALEDVRPFLVH</sequence>
<dbReference type="PATRIC" id="fig|476652.3.peg.509"/>
<dbReference type="RefSeq" id="WP_047808453.1">
    <property type="nucleotide sequence ID" value="NZ_LDZY01000002.1"/>
</dbReference>
<evidence type="ECO:0000313" key="1">
    <source>
        <dbReference type="EMBL" id="KLU67292.1"/>
    </source>
</evidence>
<organism evidence="1 2">
    <name type="scientific">Desulfosporosinus acididurans</name>
    <dbReference type="NCBI Taxonomy" id="476652"/>
    <lineage>
        <taxon>Bacteria</taxon>
        <taxon>Bacillati</taxon>
        <taxon>Bacillota</taxon>
        <taxon>Clostridia</taxon>
        <taxon>Eubacteriales</taxon>
        <taxon>Desulfitobacteriaceae</taxon>
        <taxon>Desulfosporosinus</taxon>
    </lineage>
</organism>
<dbReference type="AlphaFoldDB" id="A0A0J1FVF9"/>
<reference evidence="1 2" key="1">
    <citation type="submission" date="2015-06" db="EMBL/GenBank/DDBJ databases">
        <title>Draft genome of the moderately acidophilic sulfate reducer Candidatus Desulfosporosinus acididurans strain M1.</title>
        <authorList>
            <person name="Poehlein A."/>
            <person name="Petzsch P."/>
            <person name="Johnson B.D."/>
            <person name="Schloemann M."/>
            <person name="Daniel R."/>
            <person name="Muehling M."/>
        </authorList>
    </citation>
    <scope>NUCLEOTIDE SEQUENCE [LARGE SCALE GENOMIC DNA]</scope>
    <source>
        <strain evidence="1 2">M1</strain>
    </source>
</reference>
<dbReference type="Proteomes" id="UP000036356">
    <property type="component" value="Unassembled WGS sequence"/>
</dbReference>
<dbReference type="EMBL" id="LDZY01000002">
    <property type="protein sequence ID" value="KLU67292.1"/>
    <property type="molecule type" value="Genomic_DNA"/>
</dbReference>
<evidence type="ECO:0000313" key="2">
    <source>
        <dbReference type="Proteomes" id="UP000036356"/>
    </source>
</evidence>